<evidence type="ECO:0000256" key="2">
    <source>
        <dbReference type="ARBA" id="ARBA00022723"/>
    </source>
</evidence>
<dbReference type="AlphaFoldDB" id="C3MBS9"/>
<protein>
    <submittedName>
        <fullName evidence="9">Exodeoxyribonuclease III protein</fullName>
        <ecNumber evidence="9">3.1.11.2</ecNumber>
    </submittedName>
</protein>
<feature type="active site" evidence="5">
    <location>
        <position position="168"/>
    </location>
</feature>
<dbReference type="InterPro" id="IPR004808">
    <property type="entry name" value="AP_endonuc_1"/>
</dbReference>
<dbReference type="Pfam" id="PF03372">
    <property type="entry name" value="Exo_endo_phos"/>
    <property type="match status" value="1"/>
</dbReference>
<accession>C3MBS9</accession>
<sequence>MRGTIDGPNEESIPLPTAAFPCAIAPNANLAAIGFVKRNRSRYNDSAPTQDLKERRMRPMKIATWNINGVKARLDGLVAWLKASNPDIACLQEIKSVDDAFPREEIEALGYHIETHGQKGFNGVALLSKLRPDEVNRGLPGDDSDEQSRFIEGVFSVAGGAVRVCCLYLPNGNPVGTEKYPYKLGWMQRLASFAKERLLLEEPLILAGDYNVIPEAHDCWDVNVWRNDALFLPETRAAFRQLRNLGLTDAVRATTDEVPLYSFWDYQAGCWQKNFGIRIDHLMLSPEAVDKLVSTSIEKHVRAWEKPSDHVPVAAQFAF</sequence>
<name>C3MBS9_SINFN</name>
<feature type="binding site" evidence="6">
    <location>
        <position position="211"/>
    </location>
    <ligand>
        <name>Mg(2+)</name>
        <dbReference type="ChEBI" id="CHEBI:18420"/>
        <label>1</label>
    </ligand>
</feature>
<dbReference type="GO" id="GO:0008311">
    <property type="term" value="F:double-stranded DNA 3'-5' DNA exonuclease activity"/>
    <property type="evidence" value="ECO:0007669"/>
    <property type="project" value="UniProtKB-EC"/>
</dbReference>
<evidence type="ECO:0000256" key="7">
    <source>
        <dbReference type="PIRSR" id="PIRSR604808-3"/>
    </source>
</evidence>
<feature type="binding site" evidence="6">
    <location>
        <position position="93"/>
    </location>
    <ligand>
        <name>Mg(2+)</name>
        <dbReference type="ChEBI" id="CHEBI:18420"/>
        <label>1</label>
    </ligand>
</feature>
<dbReference type="HOGENOM" id="CLU_027539_0_1_5"/>
<feature type="site" description="Important for catalytic activity" evidence="7">
    <location>
        <position position="280"/>
    </location>
</feature>
<reference evidence="9 10" key="1">
    <citation type="journal article" date="2009" name="Appl. Environ. Microbiol.">
        <title>Rhizobium sp. strain NGR234 possesses a remarkable number of secretion systems.</title>
        <authorList>
            <person name="Schmeisser C."/>
            <person name="Liesegang H."/>
            <person name="Krysciak D."/>
            <person name="Bakkou N."/>
            <person name="Le Quere A."/>
            <person name="Wollherr A."/>
            <person name="Heinemeyer I."/>
            <person name="Morgenstern B."/>
            <person name="Pommerening-Roeser A."/>
            <person name="Flores M."/>
            <person name="Palacios R."/>
            <person name="Brenner S."/>
            <person name="Gottschalk G."/>
            <person name="Schmitz R.A."/>
            <person name="Broughton W.J."/>
            <person name="Perret X."/>
            <person name="Strittmatter A.W."/>
            <person name="Streit W.R."/>
        </authorList>
    </citation>
    <scope>NUCLEOTIDE SEQUENCE [LARGE SCALE GENOMIC DNA]</scope>
    <source>
        <strain evidence="10">NBRC 101917 / NGR234</strain>
    </source>
</reference>
<dbReference type="PATRIC" id="fig|394.7.peg.4181"/>
<feature type="active site" description="Proton acceptor" evidence="5">
    <location>
        <position position="310"/>
    </location>
</feature>
<feature type="domain" description="Endonuclease/exonuclease/phosphatase" evidence="8">
    <location>
        <begin position="63"/>
        <end position="310"/>
    </location>
</feature>
<proteinExistence type="inferred from homology"/>
<dbReference type="STRING" id="394.NGR_c13610"/>
<dbReference type="GO" id="GO:0046872">
    <property type="term" value="F:metal ion binding"/>
    <property type="evidence" value="ECO:0007669"/>
    <property type="project" value="UniProtKB-KW"/>
</dbReference>
<keyword evidence="10" id="KW-1185">Reference proteome</keyword>
<dbReference type="InterPro" id="IPR005135">
    <property type="entry name" value="Endo/exonuclease/phosphatase"/>
</dbReference>
<dbReference type="NCBIfam" id="TIGR00633">
    <property type="entry name" value="xth"/>
    <property type="match status" value="1"/>
</dbReference>
<feature type="binding site" evidence="6">
    <location>
        <position position="66"/>
    </location>
    <ligand>
        <name>Mg(2+)</name>
        <dbReference type="ChEBI" id="CHEBI:18420"/>
        <label>1</label>
    </ligand>
</feature>
<feature type="site" description="Interaction with DNA substrate" evidence="7">
    <location>
        <position position="310"/>
    </location>
</feature>
<keyword evidence="3 9" id="KW-0378">Hydrolase</keyword>
<dbReference type="PROSITE" id="PS51435">
    <property type="entry name" value="AP_NUCLEASE_F1_4"/>
    <property type="match status" value="1"/>
</dbReference>
<dbReference type="Gene3D" id="3.60.10.10">
    <property type="entry name" value="Endonuclease/exonuclease/phosphatase"/>
    <property type="match status" value="1"/>
</dbReference>
<dbReference type="InterPro" id="IPR037493">
    <property type="entry name" value="ExoIII-like"/>
</dbReference>
<organism evidence="9 10">
    <name type="scientific">Sinorhizobium fredii (strain NBRC 101917 / NGR234)</name>
    <dbReference type="NCBI Taxonomy" id="394"/>
    <lineage>
        <taxon>Bacteria</taxon>
        <taxon>Pseudomonadati</taxon>
        <taxon>Pseudomonadota</taxon>
        <taxon>Alphaproteobacteria</taxon>
        <taxon>Hyphomicrobiales</taxon>
        <taxon>Rhizobiaceae</taxon>
        <taxon>Sinorhizobium/Ensifer group</taxon>
        <taxon>Sinorhizobium</taxon>
    </lineage>
</organism>
<feature type="site" description="Transition state stabilizer" evidence="7">
    <location>
        <position position="211"/>
    </location>
</feature>
<dbReference type="OrthoDB" id="9803914at2"/>
<evidence type="ECO:0000256" key="3">
    <source>
        <dbReference type="ARBA" id="ARBA00022801"/>
    </source>
</evidence>
<keyword evidence="4 6" id="KW-0460">Magnesium</keyword>
<dbReference type="KEGG" id="rhi:NGR_c13610"/>
<dbReference type="NCBIfam" id="TIGR00195">
    <property type="entry name" value="exoDNase_III"/>
    <property type="match status" value="1"/>
</dbReference>
<dbReference type="PANTHER" id="PTHR43250">
    <property type="entry name" value="EXODEOXYRIBONUCLEASE III"/>
    <property type="match status" value="1"/>
</dbReference>
<feature type="active site" description="Proton donor/acceptor" evidence="5">
    <location>
        <position position="209"/>
    </location>
</feature>
<gene>
    <name evidence="9" type="primary">xthA2</name>
    <name evidence="9" type="ordered locus">NGR_c13610</name>
</gene>
<feature type="binding site" evidence="6">
    <location>
        <position position="310"/>
    </location>
    <ligand>
        <name>Mg(2+)</name>
        <dbReference type="ChEBI" id="CHEBI:18420"/>
        <label>1</label>
    </ligand>
</feature>
<evidence type="ECO:0000259" key="8">
    <source>
        <dbReference type="Pfam" id="PF03372"/>
    </source>
</evidence>
<keyword evidence="6" id="KW-0464">Manganese</keyword>
<dbReference type="EC" id="3.1.11.2" evidence="9"/>
<comment type="similarity">
    <text evidence="1">Belongs to the DNA repair enzymes AP/ExoA family.</text>
</comment>
<feature type="binding site" evidence="6">
    <location>
        <position position="209"/>
    </location>
    <ligand>
        <name>Mg(2+)</name>
        <dbReference type="ChEBI" id="CHEBI:18420"/>
        <label>1</label>
    </ligand>
</feature>
<evidence type="ECO:0000313" key="9">
    <source>
        <dbReference type="EMBL" id="ACP25141.1"/>
    </source>
</evidence>
<evidence type="ECO:0000256" key="1">
    <source>
        <dbReference type="ARBA" id="ARBA00007092"/>
    </source>
</evidence>
<dbReference type="Proteomes" id="UP000001054">
    <property type="component" value="Chromosome"/>
</dbReference>
<evidence type="ECO:0000256" key="6">
    <source>
        <dbReference type="PIRSR" id="PIRSR604808-2"/>
    </source>
</evidence>
<dbReference type="GO" id="GO:0006281">
    <property type="term" value="P:DNA repair"/>
    <property type="evidence" value="ECO:0007669"/>
    <property type="project" value="InterPro"/>
</dbReference>
<dbReference type="CDD" id="cd09086">
    <property type="entry name" value="ExoIII-like_AP-endo"/>
    <property type="match status" value="1"/>
</dbReference>
<dbReference type="SUPFAM" id="SSF56219">
    <property type="entry name" value="DNase I-like"/>
    <property type="match status" value="1"/>
</dbReference>
<dbReference type="eggNOG" id="COG0708">
    <property type="taxonomic scope" value="Bacteria"/>
</dbReference>
<keyword evidence="2 6" id="KW-0479">Metal-binding</keyword>
<evidence type="ECO:0000256" key="4">
    <source>
        <dbReference type="ARBA" id="ARBA00022842"/>
    </source>
</evidence>
<evidence type="ECO:0000256" key="5">
    <source>
        <dbReference type="PIRSR" id="PIRSR604808-1"/>
    </source>
</evidence>
<dbReference type="EMBL" id="CP001389">
    <property type="protein sequence ID" value="ACP25141.1"/>
    <property type="molecule type" value="Genomic_DNA"/>
</dbReference>
<feature type="binding site" evidence="6">
    <location>
        <position position="309"/>
    </location>
    <ligand>
        <name>Mg(2+)</name>
        <dbReference type="ChEBI" id="CHEBI:18420"/>
        <label>2</label>
    </ligand>
</feature>
<dbReference type="InterPro" id="IPR036691">
    <property type="entry name" value="Endo/exonu/phosph_ase_sf"/>
</dbReference>
<evidence type="ECO:0000313" key="10">
    <source>
        <dbReference type="Proteomes" id="UP000001054"/>
    </source>
</evidence>
<dbReference type="PANTHER" id="PTHR43250:SF2">
    <property type="entry name" value="EXODEOXYRIBONUCLEASE III"/>
    <property type="match status" value="1"/>
</dbReference>
<comment type="cofactor">
    <cofactor evidence="6">
        <name>Mg(2+)</name>
        <dbReference type="ChEBI" id="CHEBI:18420"/>
    </cofactor>
    <cofactor evidence="6">
        <name>Mn(2+)</name>
        <dbReference type="ChEBI" id="CHEBI:29035"/>
    </cofactor>
    <text evidence="6">Probably binds two magnesium or manganese ions per subunit.</text>
</comment>